<sequence>MTEDVVPTERGAHRSGGVGGLGEPTTGVGGEWEYELDFCLDEFLANNFEKVFGGRLRLYVDDEGQVGWRYPTPIGQIDMLAVEVDTGSFVVIKVKPGWATEEDLGRLLAEMKWVGENMRGGTSDVKGWIICKHKQRILDFTAKTYNVTVKRYRFGFKLED</sequence>
<dbReference type="Gene3D" id="3.40.1350.10">
    <property type="match status" value="1"/>
</dbReference>
<dbReference type="InterPro" id="IPR011856">
    <property type="entry name" value="tRNA_endonuc-like_dom_sf"/>
</dbReference>
<feature type="compositionally biased region" description="Gly residues" evidence="1">
    <location>
        <begin position="14"/>
        <end position="24"/>
    </location>
</feature>
<feature type="region of interest" description="Disordered" evidence="1">
    <location>
        <begin position="1"/>
        <end position="24"/>
    </location>
</feature>
<protein>
    <submittedName>
        <fullName evidence="2">Uncharacterized protein</fullName>
    </submittedName>
</protein>
<gene>
    <name evidence="2" type="ORF">B9Q08_00410</name>
</gene>
<dbReference type="Proteomes" id="UP000240490">
    <property type="component" value="Unassembled WGS sequence"/>
</dbReference>
<evidence type="ECO:0000313" key="3">
    <source>
        <dbReference type="Proteomes" id="UP000240490"/>
    </source>
</evidence>
<proteinExistence type="predicted"/>
<accession>A0A2R6B2P2</accession>
<evidence type="ECO:0000313" key="2">
    <source>
        <dbReference type="EMBL" id="PSN92875.1"/>
    </source>
</evidence>
<comment type="caution">
    <text evidence="2">The sequence shown here is derived from an EMBL/GenBank/DDBJ whole genome shotgun (WGS) entry which is preliminary data.</text>
</comment>
<dbReference type="EMBL" id="NEXJ01000008">
    <property type="protein sequence ID" value="PSN92875.1"/>
    <property type="molecule type" value="Genomic_DNA"/>
</dbReference>
<dbReference type="AlphaFoldDB" id="A0A2R6B2P2"/>
<name>A0A2R6B2P2_9ARCH</name>
<reference evidence="2 3" key="1">
    <citation type="submission" date="2017-04" db="EMBL/GenBank/DDBJ databases">
        <title>Novel microbial lineages endemic to geothermal iron-oxide mats fill important gaps in the evolutionary history of Archaea.</title>
        <authorList>
            <person name="Jay Z.J."/>
            <person name="Beam J.P."/>
            <person name="Dlakic M."/>
            <person name="Rusch D.B."/>
            <person name="Kozubal M.A."/>
            <person name="Inskeep W.P."/>
        </authorList>
    </citation>
    <scope>NUCLEOTIDE SEQUENCE [LARGE SCALE GENOMIC DNA]</scope>
    <source>
        <strain evidence="2">ECH_B_SAG-M15</strain>
    </source>
</reference>
<organism evidence="2 3">
    <name type="scientific">Candidatus Marsarchaeota G2 archaeon ECH_B_SAG-M15</name>
    <dbReference type="NCBI Taxonomy" id="1978162"/>
    <lineage>
        <taxon>Archaea</taxon>
        <taxon>Candidatus Marsarchaeota</taxon>
        <taxon>Candidatus Marsarchaeota group 2</taxon>
    </lineage>
</organism>
<evidence type="ECO:0000256" key="1">
    <source>
        <dbReference type="SAM" id="MobiDB-lite"/>
    </source>
</evidence>
<dbReference type="GO" id="GO:0003676">
    <property type="term" value="F:nucleic acid binding"/>
    <property type="evidence" value="ECO:0007669"/>
    <property type="project" value="InterPro"/>
</dbReference>